<feature type="region of interest" description="Disordered" evidence="1">
    <location>
        <begin position="188"/>
        <end position="238"/>
    </location>
</feature>
<dbReference type="Pfam" id="PF09988">
    <property type="entry name" value="DUF2227"/>
    <property type="match status" value="1"/>
</dbReference>
<reference evidence="3 4" key="1">
    <citation type="submission" date="2022-04" db="EMBL/GenBank/DDBJ databases">
        <title>Positive selection, recombination, and allopatry shape intraspecific diversity of widespread and dominant cyanobacteria.</title>
        <authorList>
            <person name="Wei J."/>
            <person name="Shu W."/>
            <person name="Hu C."/>
        </authorList>
    </citation>
    <scope>NUCLEOTIDE SEQUENCE [LARGE SCALE GENOMIC DNA]</scope>
    <source>
        <strain evidence="3 4">AS-A4</strain>
    </source>
</reference>
<evidence type="ECO:0000313" key="3">
    <source>
        <dbReference type="EMBL" id="MEP1057802.1"/>
    </source>
</evidence>
<keyword evidence="2" id="KW-0472">Membrane</keyword>
<evidence type="ECO:0000256" key="1">
    <source>
        <dbReference type="SAM" id="MobiDB-lite"/>
    </source>
</evidence>
<dbReference type="Proteomes" id="UP001476950">
    <property type="component" value="Unassembled WGS sequence"/>
</dbReference>
<organism evidence="3 4">
    <name type="scientific">Stenomitos frigidus AS-A4</name>
    <dbReference type="NCBI Taxonomy" id="2933935"/>
    <lineage>
        <taxon>Bacteria</taxon>
        <taxon>Bacillati</taxon>
        <taxon>Cyanobacteriota</taxon>
        <taxon>Cyanophyceae</taxon>
        <taxon>Leptolyngbyales</taxon>
        <taxon>Leptolyngbyaceae</taxon>
        <taxon>Stenomitos</taxon>
    </lineage>
</organism>
<dbReference type="PANTHER" id="PTHR39085:SF1">
    <property type="entry name" value="SLL0924 PROTEIN"/>
    <property type="match status" value="1"/>
</dbReference>
<protein>
    <submittedName>
        <fullName evidence="3">Metal-binding protein</fullName>
    </submittedName>
</protein>
<feature type="transmembrane region" description="Helical" evidence="2">
    <location>
        <begin position="91"/>
        <end position="117"/>
    </location>
</feature>
<evidence type="ECO:0000256" key="2">
    <source>
        <dbReference type="SAM" id="Phobius"/>
    </source>
</evidence>
<evidence type="ECO:0000313" key="4">
    <source>
        <dbReference type="Proteomes" id="UP001476950"/>
    </source>
</evidence>
<keyword evidence="4" id="KW-1185">Reference proteome</keyword>
<feature type="compositionally biased region" description="Pro residues" evidence="1">
    <location>
        <begin position="217"/>
        <end position="229"/>
    </location>
</feature>
<dbReference type="RefSeq" id="WP_190450996.1">
    <property type="nucleotide sequence ID" value="NZ_JAMPLM010000002.1"/>
</dbReference>
<name>A0ABV0KF09_9CYAN</name>
<keyword evidence="2" id="KW-1133">Transmembrane helix</keyword>
<dbReference type="EMBL" id="JAMPLM010000002">
    <property type="protein sequence ID" value="MEP1057802.1"/>
    <property type="molecule type" value="Genomic_DNA"/>
</dbReference>
<accession>A0ABV0KF09</accession>
<proteinExistence type="predicted"/>
<gene>
    <name evidence="3" type="ORF">NDI38_05075</name>
</gene>
<comment type="caution">
    <text evidence="3">The sequence shown here is derived from an EMBL/GenBank/DDBJ whole genome shotgun (WGS) entry which is preliminary data.</text>
</comment>
<dbReference type="PANTHER" id="PTHR39085">
    <property type="entry name" value="SLL0924 PROTEIN"/>
    <property type="match status" value="1"/>
</dbReference>
<dbReference type="InterPro" id="IPR019250">
    <property type="entry name" value="DUF2227_metal-bd"/>
</dbReference>
<keyword evidence="2" id="KW-0812">Transmembrane</keyword>
<sequence>MPSGRTHDSITLWSLPLLAGLTFARTQSSSLTLFVSGSYLFSGLMFGPDLDVYSHQYKRWGLLRWIWLPYRRSMRHRSFWSHGPIVGTVVRVVYLLIWVGLLGTGGIVVGAIAVQLISQTNDWFALAQQWWSSSISFLERTPQQYPMEAIAIAIGLELGAMSHALSDWMLSTYRRAFKRSPKKAAIIRQASDSSTASPFEGNGAKPSSIAERSQPVIPSPPTYREPQLPPFERRKDEE</sequence>